<proteinExistence type="predicted"/>
<keyword evidence="2" id="KW-1185">Reference proteome</keyword>
<protein>
    <submittedName>
        <fullName evidence="1">Uncharacterized protein</fullName>
    </submittedName>
</protein>
<accession>A0A8J2SUX7</accession>
<dbReference type="OrthoDB" id="10693379at2759"/>
<gene>
    <name evidence="1" type="ORF">PECAL_4P08520</name>
</gene>
<name>A0A8J2SUX7_9STRA</name>
<dbReference type="EMBL" id="CAKKNE010000004">
    <property type="protein sequence ID" value="CAH0373634.1"/>
    <property type="molecule type" value="Genomic_DNA"/>
</dbReference>
<evidence type="ECO:0000313" key="2">
    <source>
        <dbReference type="Proteomes" id="UP000789595"/>
    </source>
</evidence>
<dbReference type="AlphaFoldDB" id="A0A8J2SUX7"/>
<organism evidence="1 2">
    <name type="scientific">Pelagomonas calceolata</name>
    <dbReference type="NCBI Taxonomy" id="35677"/>
    <lineage>
        <taxon>Eukaryota</taxon>
        <taxon>Sar</taxon>
        <taxon>Stramenopiles</taxon>
        <taxon>Ochrophyta</taxon>
        <taxon>Pelagophyceae</taxon>
        <taxon>Pelagomonadales</taxon>
        <taxon>Pelagomonadaceae</taxon>
        <taxon>Pelagomonas</taxon>
    </lineage>
</organism>
<evidence type="ECO:0000313" key="1">
    <source>
        <dbReference type="EMBL" id="CAH0373634.1"/>
    </source>
</evidence>
<dbReference type="Proteomes" id="UP000789595">
    <property type="component" value="Unassembled WGS sequence"/>
</dbReference>
<sequence length="307" mass="33988">MQSFQRIPSSQHRCCVELASSFRRSKTRDHIPKDARFAAGAALIVRSLDREVGVFEWTAANAHLMAAAIIRTGEGSPSKLRDLSAEMLANAINRGGHVILMLEPCMVSCAGAFCMDQDGLTTVHDACAVLCIAARREAWGSCLELRLVVECLGIRLFQLCCSLNGPEVKRTYGEELLVAKMFELVWRLRQHRHCSAFDKLCELDGHKCILTAAISYLYDARATDHRDLRHYRDGPICDLRPSALDCCLRMMEGMVLFDIKRNDAIGRSRVSRVADASRGLCASQALSGSERLSCEVLLVTTKGVMGH</sequence>
<reference evidence="1" key="1">
    <citation type="submission" date="2021-11" db="EMBL/GenBank/DDBJ databases">
        <authorList>
            <consortium name="Genoscope - CEA"/>
            <person name="William W."/>
        </authorList>
    </citation>
    <scope>NUCLEOTIDE SEQUENCE</scope>
</reference>
<comment type="caution">
    <text evidence="1">The sequence shown here is derived from an EMBL/GenBank/DDBJ whole genome shotgun (WGS) entry which is preliminary data.</text>
</comment>